<evidence type="ECO:0000313" key="2">
    <source>
        <dbReference type="Proteomes" id="UP000053201"/>
    </source>
</evidence>
<protein>
    <submittedName>
        <fullName evidence="1">Uncharacterized protein</fullName>
    </submittedName>
</protein>
<gene>
    <name evidence="1" type="ORF">SPPG_08022</name>
</gene>
<name>A0A0L0H7E7_SPIPD</name>
<dbReference type="AlphaFoldDB" id="A0A0L0H7E7"/>
<reference evidence="1 2" key="1">
    <citation type="submission" date="2009-08" db="EMBL/GenBank/DDBJ databases">
        <title>The Genome Sequence of Spizellomyces punctatus strain DAOM BR117.</title>
        <authorList>
            <consortium name="The Broad Institute Genome Sequencing Platform"/>
            <person name="Russ C."/>
            <person name="Cuomo C."/>
            <person name="Shea T."/>
            <person name="Young S.K."/>
            <person name="Zeng Q."/>
            <person name="Koehrsen M."/>
            <person name="Haas B."/>
            <person name="Borodovsky M."/>
            <person name="Guigo R."/>
            <person name="Alvarado L."/>
            <person name="Berlin A."/>
            <person name="Bochicchio J."/>
            <person name="Borenstein D."/>
            <person name="Chapman S."/>
            <person name="Chen Z."/>
            <person name="Engels R."/>
            <person name="Freedman E."/>
            <person name="Gellesch M."/>
            <person name="Goldberg J."/>
            <person name="Griggs A."/>
            <person name="Gujja S."/>
            <person name="Heiman D."/>
            <person name="Hepburn T."/>
            <person name="Howarth C."/>
            <person name="Jen D."/>
            <person name="Larson L."/>
            <person name="Lewis B."/>
            <person name="Mehta T."/>
            <person name="Park D."/>
            <person name="Pearson M."/>
            <person name="Roberts A."/>
            <person name="Saif S."/>
            <person name="Shenoy N."/>
            <person name="Sisk P."/>
            <person name="Stolte C."/>
            <person name="Sykes S."/>
            <person name="Thomson T."/>
            <person name="Walk T."/>
            <person name="White J."/>
            <person name="Yandava C."/>
            <person name="Burger G."/>
            <person name="Gray M.W."/>
            <person name="Holland P.W.H."/>
            <person name="King N."/>
            <person name="Lang F.B.F."/>
            <person name="Roger A.J."/>
            <person name="Ruiz-Trillo I."/>
            <person name="Lander E."/>
            <person name="Nusbaum C."/>
        </authorList>
    </citation>
    <scope>NUCLEOTIDE SEQUENCE [LARGE SCALE GENOMIC DNA]</scope>
    <source>
        <strain evidence="1 2">DAOM BR117</strain>
    </source>
</reference>
<dbReference type="VEuPathDB" id="FungiDB:SPPG_08022"/>
<dbReference type="Proteomes" id="UP000053201">
    <property type="component" value="Unassembled WGS sequence"/>
</dbReference>
<evidence type="ECO:0000313" key="1">
    <source>
        <dbReference type="EMBL" id="KNC96821.1"/>
    </source>
</evidence>
<accession>A0A0L0H7E7</accession>
<dbReference type="EMBL" id="KQ257467">
    <property type="protein sequence ID" value="KNC96821.1"/>
    <property type="molecule type" value="Genomic_DNA"/>
</dbReference>
<keyword evidence="2" id="KW-1185">Reference proteome</keyword>
<feature type="non-terminal residue" evidence="1">
    <location>
        <position position="184"/>
    </location>
</feature>
<proteinExistence type="predicted"/>
<organism evidence="1 2">
    <name type="scientific">Spizellomyces punctatus (strain DAOM BR117)</name>
    <dbReference type="NCBI Taxonomy" id="645134"/>
    <lineage>
        <taxon>Eukaryota</taxon>
        <taxon>Fungi</taxon>
        <taxon>Fungi incertae sedis</taxon>
        <taxon>Chytridiomycota</taxon>
        <taxon>Chytridiomycota incertae sedis</taxon>
        <taxon>Chytridiomycetes</taxon>
        <taxon>Spizellomycetales</taxon>
        <taxon>Spizellomycetaceae</taxon>
        <taxon>Spizellomyces</taxon>
    </lineage>
</organism>
<dbReference type="GeneID" id="27691203"/>
<sequence length="184" mass="21304">MLLRYINLRLDVKGWKGQLPPKSDARKAFFTQLHYLKSVFLFDIMPESLDDLTAEESELLEEIWTLNLPFPDQDKLLAYLIAIDVMSFFPAYCRLSSLYEKHGFQRFSAIPLHHSLIQSHIRIDSKILYQHILCIMQREAEAIEKFEGSITMDGTSVSVYLKHPNANKYGKHGVRKSAKTLEAE</sequence>
<dbReference type="OrthoDB" id="5591056at2759"/>
<dbReference type="RefSeq" id="XP_016604861.1">
    <property type="nucleotide sequence ID" value="XM_016756176.1"/>
</dbReference>
<dbReference type="InParanoid" id="A0A0L0H7E7"/>